<evidence type="ECO:0000313" key="2">
    <source>
        <dbReference type="Proteomes" id="UP000001542"/>
    </source>
</evidence>
<gene>
    <name evidence="1" type="ORF">TVAG_275900</name>
</gene>
<dbReference type="OrthoDB" id="10691127at2759"/>
<reference evidence="1" key="1">
    <citation type="submission" date="2006-10" db="EMBL/GenBank/DDBJ databases">
        <authorList>
            <person name="Amadeo P."/>
            <person name="Zhao Q."/>
            <person name="Wortman J."/>
            <person name="Fraser-Liggett C."/>
            <person name="Carlton J."/>
        </authorList>
    </citation>
    <scope>NUCLEOTIDE SEQUENCE</scope>
    <source>
        <strain evidence="1">G3</strain>
    </source>
</reference>
<sequence length="682" mass="78103">MLSFLLCSSTSLSKYQNLINMAQASSKSRKLHERLNDVITAGQYTIPEGNITLAYDVMNETTRTIKGFARAKSVLALDQIDNKDFSNIVFHNSSTHKFYKIIRLLETSNSVYVYETKKINSTDMFSQFYLKASNRLSHTQNVPIAFEWSPEDGSYLNGHPTFNIINKVLEKLSNSNTDPESRIWAKRVSKTLSKADGVSLNAGAYALLTISIVAEQKMFSYYTCKADVNLEATAGIEFLLNKQIKFPGFTILSKEKNLYEFTFMLTGIPISIPVTLNLDISCENVILTLPSEYKYIRKYTFYYQKSFEFGSKGFVNGPQSYKIVPYVDKSDFSSLTNIEGFALDIPLAFTIGIGISIQVVKKDVAKSTVSLVADIPLEFTIKKSQCSFPYIYLTIDSVKLSWKYYYKVIKLKDFTSDPKLLYTFPSYESCLIKFDDMREGDSTAIYQTPLTSLLIVPKVQNLNTKYKKTFCISVVANDDIIKSKVYPEQELPNSYTELPKFFVSDLSGNIKFKVYCLSYSNVDMDPVTIPFTGTYGESTEYHGESTRLFITHDQYNVKLETKGATKIKLGYLYTKKNSDQYLMFQTNTNNKYVTWYLWETKKKFLLGTFSYLLDASDGTILRKTIFEKPSSLYKRLSINRIVSHSSYALKNNIHYGFIQNHELLDGLFVQNIQMLKWKYIFC</sequence>
<protein>
    <submittedName>
        <fullName evidence="1">Uncharacterized protein</fullName>
    </submittedName>
</protein>
<accession>A2EYG3</accession>
<reference evidence="1" key="2">
    <citation type="journal article" date="2007" name="Science">
        <title>Draft genome sequence of the sexually transmitted pathogen Trichomonas vaginalis.</title>
        <authorList>
            <person name="Carlton J.M."/>
            <person name="Hirt R.P."/>
            <person name="Silva J.C."/>
            <person name="Delcher A.L."/>
            <person name="Schatz M."/>
            <person name="Zhao Q."/>
            <person name="Wortman J.R."/>
            <person name="Bidwell S.L."/>
            <person name="Alsmark U.C.M."/>
            <person name="Besteiro S."/>
            <person name="Sicheritz-Ponten T."/>
            <person name="Noel C.J."/>
            <person name="Dacks J.B."/>
            <person name="Foster P.G."/>
            <person name="Simillion C."/>
            <person name="Van de Peer Y."/>
            <person name="Miranda-Saavedra D."/>
            <person name="Barton G.J."/>
            <person name="Westrop G.D."/>
            <person name="Mueller S."/>
            <person name="Dessi D."/>
            <person name="Fiori P.L."/>
            <person name="Ren Q."/>
            <person name="Paulsen I."/>
            <person name="Zhang H."/>
            <person name="Bastida-Corcuera F.D."/>
            <person name="Simoes-Barbosa A."/>
            <person name="Brown M.T."/>
            <person name="Hayes R.D."/>
            <person name="Mukherjee M."/>
            <person name="Okumura C.Y."/>
            <person name="Schneider R."/>
            <person name="Smith A.J."/>
            <person name="Vanacova S."/>
            <person name="Villalvazo M."/>
            <person name="Haas B.J."/>
            <person name="Pertea M."/>
            <person name="Feldblyum T.V."/>
            <person name="Utterback T.R."/>
            <person name="Shu C.L."/>
            <person name="Osoegawa K."/>
            <person name="de Jong P.J."/>
            <person name="Hrdy I."/>
            <person name="Horvathova L."/>
            <person name="Zubacova Z."/>
            <person name="Dolezal P."/>
            <person name="Malik S.B."/>
            <person name="Logsdon J.M. Jr."/>
            <person name="Henze K."/>
            <person name="Gupta A."/>
            <person name="Wang C.C."/>
            <person name="Dunne R.L."/>
            <person name="Upcroft J.A."/>
            <person name="Upcroft P."/>
            <person name="White O."/>
            <person name="Salzberg S.L."/>
            <person name="Tang P."/>
            <person name="Chiu C.-H."/>
            <person name="Lee Y.-S."/>
            <person name="Embley T.M."/>
            <person name="Coombs G.H."/>
            <person name="Mottram J.C."/>
            <person name="Tachezy J."/>
            <person name="Fraser-Liggett C.M."/>
            <person name="Johnson P.J."/>
        </authorList>
    </citation>
    <scope>NUCLEOTIDE SEQUENCE [LARGE SCALE GENOMIC DNA]</scope>
    <source>
        <strain evidence="1">G3</strain>
    </source>
</reference>
<dbReference type="Proteomes" id="UP000001542">
    <property type="component" value="Unassembled WGS sequence"/>
</dbReference>
<dbReference type="VEuPathDB" id="TrichDB:TVAGG3_0409390"/>
<dbReference type="VEuPathDB" id="TrichDB:TVAG_275900"/>
<name>A2EYG3_TRIV3</name>
<proteinExistence type="predicted"/>
<evidence type="ECO:0000313" key="1">
    <source>
        <dbReference type="EMBL" id="EAY02316.1"/>
    </source>
</evidence>
<dbReference type="EMBL" id="DS113540">
    <property type="protein sequence ID" value="EAY02316.1"/>
    <property type="molecule type" value="Genomic_DNA"/>
</dbReference>
<dbReference type="AlphaFoldDB" id="A2EYG3"/>
<dbReference type="InParanoid" id="A2EYG3"/>
<keyword evidence="2" id="KW-1185">Reference proteome</keyword>
<organism evidence="1 2">
    <name type="scientific">Trichomonas vaginalis (strain ATCC PRA-98 / G3)</name>
    <dbReference type="NCBI Taxonomy" id="412133"/>
    <lineage>
        <taxon>Eukaryota</taxon>
        <taxon>Metamonada</taxon>
        <taxon>Parabasalia</taxon>
        <taxon>Trichomonadida</taxon>
        <taxon>Trichomonadidae</taxon>
        <taxon>Trichomonas</taxon>
    </lineage>
</organism>